<keyword evidence="1" id="KW-1133">Transmembrane helix</keyword>
<dbReference type="AlphaFoldDB" id="A0A7X5SB88"/>
<sequence>MNHPVHRSPIASFFVGLWDVMNFTRRLIFNLVFFGFLFLVLLLFVVAIARGDGSKPLAERTTLVINPEGTLVEQFSADPVSRSLAKAVGDKSAEEVQLRDLVRVIEAAGKDRKIERVVL</sequence>
<keyword evidence="1" id="KW-0472">Membrane</keyword>
<proteinExistence type="predicted"/>
<evidence type="ECO:0000256" key="1">
    <source>
        <dbReference type="SAM" id="Phobius"/>
    </source>
</evidence>
<keyword evidence="1" id="KW-0812">Transmembrane</keyword>
<evidence type="ECO:0000313" key="3">
    <source>
        <dbReference type="Proteomes" id="UP000471082"/>
    </source>
</evidence>
<reference evidence="2 3" key="1">
    <citation type="submission" date="2019-11" db="EMBL/GenBank/DDBJ databases">
        <title>Genome-resolved metagenomics to study the prevalence of co-infection and intraspecific heterogeneity among plant pathogen metapopulations.</title>
        <authorList>
            <person name="Newberry E."/>
            <person name="Bhandari R."/>
            <person name="Kemble J."/>
            <person name="Sikora E."/>
            <person name="Potnis N."/>
        </authorList>
    </citation>
    <scope>NUCLEOTIDE SEQUENCE [LARGE SCALE GENOMIC DNA]</scope>
    <source>
        <strain evidence="2">Xp_Tom_Tuscaloosa_18b</strain>
    </source>
</reference>
<name>A0A7X5SB88_XANPE</name>
<comment type="caution">
    <text evidence="2">The sequence shown here is derived from an EMBL/GenBank/DDBJ whole genome shotgun (WGS) entry which is preliminary data.</text>
</comment>
<dbReference type="Proteomes" id="UP000471082">
    <property type="component" value="Unassembled WGS sequence"/>
</dbReference>
<organism evidence="2 3">
    <name type="scientific">Xanthomonas perforans</name>
    <dbReference type="NCBI Taxonomy" id="442694"/>
    <lineage>
        <taxon>Bacteria</taxon>
        <taxon>Pseudomonadati</taxon>
        <taxon>Pseudomonadota</taxon>
        <taxon>Gammaproteobacteria</taxon>
        <taxon>Lysobacterales</taxon>
        <taxon>Lysobacteraceae</taxon>
        <taxon>Xanthomonas</taxon>
    </lineage>
</organism>
<feature type="transmembrane region" description="Helical" evidence="1">
    <location>
        <begin position="27"/>
        <end position="49"/>
    </location>
</feature>
<protein>
    <submittedName>
        <fullName evidence="2">Signal peptide peptidase SppA</fullName>
    </submittedName>
</protein>
<evidence type="ECO:0000313" key="2">
    <source>
        <dbReference type="EMBL" id="NEL79983.1"/>
    </source>
</evidence>
<accession>A0A7X5SB88</accession>
<feature type="non-terminal residue" evidence="2">
    <location>
        <position position="119"/>
    </location>
</feature>
<gene>
    <name evidence="2" type="ORF">G3W61_27530</name>
</gene>
<dbReference type="EMBL" id="JAAGYU010001132">
    <property type="protein sequence ID" value="NEL79983.1"/>
    <property type="molecule type" value="Genomic_DNA"/>
</dbReference>